<organism evidence="1 2">
    <name type="scientific">Blastocystis sp. subtype 1 (strain ATCC 50177 / NandII)</name>
    <dbReference type="NCBI Taxonomy" id="478820"/>
    <lineage>
        <taxon>Eukaryota</taxon>
        <taxon>Sar</taxon>
        <taxon>Stramenopiles</taxon>
        <taxon>Bigyra</taxon>
        <taxon>Opalozoa</taxon>
        <taxon>Opalinata</taxon>
        <taxon>Blastocystidae</taxon>
        <taxon>Blastocystis</taxon>
    </lineage>
</organism>
<evidence type="ECO:0000313" key="2">
    <source>
        <dbReference type="Proteomes" id="UP000078348"/>
    </source>
</evidence>
<dbReference type="AlphaFoldDB" id="A0A196SCV3"/>
<proteinExistence type="predicted"/>
<protein>
    <submittedName>
        <fullName evidence="1">Uncharacterized protein</fullName>
    </submittedName>
</protein>
<evidence type="ECO:0000313" key="1">
    <source>
        <dbReference type="EMBL" id="OAO14141.1"/>
    </source>
</evidence>
<gene>
    <name evidence="1" type="ORF">AV274_4209</name>
</gene>
<reference evidence="1 2" key="1">
    <citation type="submission" date="2016-05" db="EMBL/GenBank/DDBJ databases">
        <title>Nuclear genome of Blastocystis sp. subtype 1 NandII.</title>
        <authorList>
            <person name="Gentekaki E."/>
            <person name="Curtis B."/>
            <person name="Stairs C."/>
            <person name="Eme L."/>
            <person name="Herman E."/>
            <person name="Klimes V."/>
            <person name="Arias M.C."/>
            <person name="Elias M."/>
            <person name="Hilliou F."/>
            <person name="Klute M."/>
            <person name="Malik S.-B."/>
            <person name="Pightling A."/>
            <person name="Rachubinski R."/>
            <person name="Salas D."/>
            <person name="Schlacht A."/>
            <person name="Suga H."/>
            <person name="Archibald J."/>
            <person name="Ball S.G."/>
            <person name="Clark G."/>
            <person name="Dacks J."/>
            <person name="Van Der Giezen M."/>
            <person name="Tsaousis A."/>
            <person name="Roger A."/>
        </authorList>
    </citation>
    <scope>NUCLEOTIDE SEQUENCE [LARGE SCALE GENOMIC DNA]</scope>
    <source>
        <strain evidence="2">ATCC 50177 / NandII</strain>
    </source>
</reference>
<accession>A0A196SCV3</accession>
<name>A0A196SCV3_BLAHN</name>
<keyword evidence="2" id="KW-1185">Reference proteome</keyword>
<comment type="caution">
    <text evidence="1">The sequence shown here is derived from an EMBL/GenBank/DDBJ whole genome shotgun (WGS) entry which is preliminary data.</text>
</comment>
<dbReference type="EMBL" id="LXWW01000288">
    <property type="protein sequence ID" value="OAO14141.1"/>
    <property type="molecule type" value="Genomic_DNA"/>
</dbReference>
<sequence length="215" mass="23892">MHVTCIDANAHKIPTIGYYNHTLPVLGKNSERASQLIIQAELVGTLRYALYSEAGSWPHPVCLSDVLKFLSIAPREVTWQQRKAILAYTQAHLGADSLLSLKRGSSDESKDKLFTMSAAFVLARYGMLQLLAQEVLEGLGVSATPKSLWWQASPQMIRIAKAFIAGNIRLLMGRNELSFETIFPKENETLYSKLVTIAAQELEKQLDAPESRSCL</sequence>
<dbReference type="Proteomes" id="UP000078348">
    <property type="component" value="Unassembled WGS sequence"/>
</dbReference>